<comment type="similarity">
    <text evidence="1">Belongs to the adenomatous polyposis coli (APC) family.</text>
</comment>
<dbReference type="InterPro" id="IPR000225">
    <property type="entry name" value="Armadillo"/>
</dbReference>
<feature type="compositionally biased region" description="Polar residues" evidence="3">
    <location>
        <begin position="21"/>
        <end position="34"/>
    </location>
</feature>
<dbReference type="GO" id="GO:0005881">
    <property type="term" value="C:cytoplasmic microtubule"/>
    <property type="evidence" value="ECO:0007669"/>
    <property type="project" value="TreeGrafter"/>
</dbReference>
<feature type="compositionally biased region" description="Polar residues" evidence="3">
    <location>
        <begin position="1495"/>
        <end position="1516"/>
    </location>
</feature>
<feature type="compositionally biased region" description="Low complexity" evidence="3">
    <location>
        <begin position="1329"/>
        <end position="1338"/>
    </location>
</feature>
<dbReference type="WBParaSite" id="PSAMB.scaffold2315size23924.g17328.t2">
    <property type="protein sequence ID" value="PSAMB.scaffold2315size23924.g17328.t2"/>
    <property type="gene ID" value="PSAMB.scaffold2315size23924.g17328"/>
</dbReference>
<proteinExistence type="inferred from homology"/>
<organism evidence="4 5">
    <name type="scientific">Plectus sambesii</name>
    <dbReference type="NCBI Taxonomy" id="2011161"/>
    <lineage>
        <taxon>Eukaryota</taxon>
        <taxon>Metazoa</taxon>
        <taxon>Ecdysozoa</taxon>
        <taxon>Nematoda</taxon>
        <taxon>Chromadorea</taxon>
        <taxon>Plectida</taxon>
        <taxon>Plectina</taxon>
        <taxon>Plectoidea</taxon>
        <taxon>Plectidae</taxon>
        <taxon>Plectus</taxon>
    </lineage>
</organism>
<evidence type="ECO:0000313" key="4">
    <source>
        <dbReference type="Proteomes" id="UP000887566"/>
    </source>
</evidence>
<protein>
    <submittedName>
        <fullName evidence="5">Adenomatous polyposis coli protein</fullName>
    </submittedName>
</protein>
<feature type="region of interest" description="Disordered" evidence="3">
    <location>
        <begin position="715"/>
        <end position="734"/>
    </location>
</feature>
<reference evidence="5" key="1">
    <citation type="submission" date="2022-11" db="UniProtKB">
        <authorList>
            <consortium name="WormBaseParasite"/>
        </authorList>
    </citation>
    <scope>IDENTIFICATION</scope>
</reference>
<dbReference type="InterPro" id="IPR011989">
    <property type="entry name" value="ARM-like"/>
</dbReference>
<dbReference type="PANTHER" id="PTHR12607">
    <property type="entry name" value="ADENOMATOUS POLYPOSIS COLI PROTEIN FAMILY"/>
    <property type="match status" value="1"/>
</dbReference>
<keyword evidence="4" id="KW-1185">Reference proteome</keyword>
<dbReference type="PANTHER" id="PTHR12607:SF12">
    <property type="entry name" value="APC-LIKE, ISOFORM A-RELATED"/>
    <property type="match status" value="1"/>
</dbReference>
<dbReference type="GO" id="GO:0008017">
    <property type="term" value="F:microtubule binding"/>
    <property type="evidence" value="ECO:0007669"/>
    <property type="project" value="TreeGrafter"/>
</dbReference>
<dbReference type="GO" id="GO:0007399">
    <property type="term" value="P:nervous system development"/>
    <property type="evidence" value="ECO:0007669"/>
    <property type="project" value="TreeGrafter"/>
</dbReference>
<feature type="compositionally biased region" description="Basic and acidic residues" evidence="3">
    <location>
        <begin position="987"/>
        <end position="1000"/>
    </location>
</feature>
<feature type="compositionally biased region" description="Basic and acidic residues" evidence="3">
    <location>
        <begin position="649"/>
        <end position="662"/>
    </location>
</feature>
<feature type="compositionally biased region" description="Basic residues" evidence="3">
    <location>
        <begin position="1054"/>
        <end position="1064"/>
    </location>
</feature>
<dbReference type="GO" id="GO:0016477">
    <property type="term" value="P:cell migration"/>
    <property type="evidence" value="ECO:0007669"/>
    <property type="project" value="TreeGrafter"/>
</dbReference>
<feature type="region of interest" description="Disordered" evidence="3">
    <location>
        <begin position="1329"/>
        <end position="1571"/>
    </location>
</feature>
<evidence type="ECO:0000256" key="2">
    <source>
        <dbReference type="ARBA" id="ARBA00022687"/>
    </source>
</evidence>
<feature type="compositionally biased region" description="Polar residues" evidence="3">
    <location>
        <begin position="77"/>
        <end position="86"/>
    </location>
</feature>
<dbReference type="GO" id="GO:0001708">
    <property type="term" value="P:cell fate specification"/>
    <property type="evidence" value="ECO:0007669"/>
    <property type="project" value="TreeGrafter"/>
</dbReference>
<dbReference type="SMART" id="SM00185">
    <property type="entry name" value="ARM"/>
    <property type="match status" value="5"/>
</dbReference>
<feature type="region of interest" description="Disordered" evidence="3">
    <location>
        <begin position="1"/>
        <end position="86"/>
    </location>
</feature>
<dbReference type="GO" id="GO:0016055">
    <property type="term" value="P:Wnt signaling pathway"/>
    <property type="evidence" value="ECO:0007669"/>
    <property type="project" value="UniProtKB-KW"/>
</dbReference>
<dbReference type="GO" id="GO:0008013">
    <property type="term" value="F:beta-catenin binding"/>
    <property type="evidence" value="ECO:0007669"/>
    <property type="project" value="InterPro"/>
</dbReference>
<dbReference type="GO" id="GO:0090090">
    <property type="term" value="P:negative regulation of canonical Wnt signaling pathway"/>
    <property type="evidence" value="ECO:0007669"/>
    <property type="project" value="TreeGrafter"/>
</dbReference>
<keyword evidence="2" id="KW-0879">Wnt signaling pathway</keyword>
<sequence length="1571" mass="169781">MIQLVSHLQRPTALPVDHDSSSVGTRSRQRTPSSHVDHTDAQDGFRSQMSVRTNRTRHPHLPVDKHNGEGSEDYNGFGSNRTTSNQGTASIISFSSSMESSAVSGSSSAQQKQGEALSAPVAIVSAEQRLDRMRYLAHALESGDDLDGADLVHSVVKMMHPEDIWSHPPSAIDSKVLMMGTDLLYASLRCQPDDKRRRRGELIMRVLKEIREYSLVLRHARSLSTESEALARTSCFLPRVSSGITNLLKQSFDADYRRITVFLGGLNAVAELLIGDWTVFSGLNAVAELLIGDWTVFSQHCPDSSTGIRRYIGMSLTNLTYGDIASKRSLCAIPAFLDVVVRIIGSNIDELRQVYASVLRNLSWKADSAMRRALFESGAVSGLIRAAMDTRLDATLKSVLSALWNLSSHSRENKLEICRHPDALGFLVSVLDWDESPSSTAIVENASGILKYVSSQIAQREEFRAAVRQRGIFHKLLRHLQSTSLTVVTNACIVLCNLSAHNVDDQRTLLELGARPMLQSLVNSRHAEIARFATLALTNLSSSWPLTGDSMIDSTLSGQDMASSSLLAQRRQKTLERSFNSRLADVLSPMMATMPDDPHSQHSSAHFASPRTHVAKQVMQLVDGVACPVPSAAAVARPYYFQPTPSESYRNDSSKSADERIASKTAQPTREEQMQQDRLAGQRFLSSFNKHNRQKELGDKLTPDDCDSDEVKCFASKDTRDPSPSSSLPRRADVALSSAPTTFAPAPFVVGGGGGRHSSSDSTVDLRSVTAGIIDETEERAAEQSSMCRVEADDGRAQQHSHDNQLQQVMMSAEPPLSESMLCTRSTSMQSLTSEMAGRSTFHSTFHSACSTARTSRRMSPITFDDIPDSPTMLSRHNSVPPSPSKHFSPAHQQQSHVDDDYATFEPRVSSNILDASILAAMPAKKKYPVKAKPTDSSLNDLIQSAMPKPKSKVRPTIHGGKSVAIAKPMLRHASAAAAAAEQCDNATEKPMEASAKENAEEPVQSQSLSATVSPSAKNADKENLPFGSPDNNHLDREQQELLDDCINCAMPKAKPKSRTRRSQQRPESAQAVDEARNAESFSEDVFQSPRKTMLNRLIASNEQGILEASATSLLVQSSTAPSVYSNANSLLMGLSAVSTTLEDMLPPDDLMQISAVSTGALLHNSSTNEKVRDASSLYRQALTAPCNRAFEQQHNLTDPTAVAASGTKTSTDSESLSEDNYSRIDDESFDIAPEDVNLSWVQEDGHHVLIELEARADDDQLMLEDLLDDTEVTIDCETLSCVSTDSRSPRDPAFMFTPTAAGPKILAAHEATAQQRNADKLVRGGVRRSLGSVGSSSKAPPVRTTKSAQLRAKRNSESSVEGNGGGGASVSASVSPSSSMLPRPSSSASNKVRAASVSVLGSGSSSTYTKTPKASSTSSVSNSSTYTKTKPTVAKARPSVNDDKKDAAQTERKPSGDAARTAVRRPPIPPKPGAIAKTPSEAPAVHLDKAPPKSAQSARVTPFNYQRPQVANNTTKSKPSPPAAKGKGSVKESTAQLSERPSDESVCRPSTVPEKAQTGPKMKQILVTIV</sequence>
<dbReference type="InterPro" id="IPR016024">
    <property type="entry name" value="ARM-type_fold"/>
</dbReference>
<evidence type="ECO:0000256" key="1">
    <source>
        <dbReference type="ARBA" id="ARBA00009051"/>
    </source>
</evidence>
<dbReference type="GO" id="GO:0007389">
    <property type="term" value="P:pattern specification process"/>
    <property type="evidence" value="ECO:0007669"/>
    <property type="project" value="TreeGrafter"/>
</dbReference>
<feature type="region of interest" description="Disordered" evidence="3">
    <location>
        <begin position="861"/>
        <end position="893"/>
    </location>
</feature>
<accession>A0A914VPH4</accession>
<name>A0A914VPH4_9BILA</name>
<feature type="region of interest" description="Disordered" evidence="3">
    <location>
        <begin position="1053"/>
        <end position="1087"/>
    </location>
</feature>
<dbReference type="GO" id="GO:0030877">
    <property type="term" value="C:beta-catenin destruction complex"/>
    <property type="evidence" value="ECO:0007669"/>
    <property type="project" value="TreeGrafter"/>
</dbReference>
<dbReference type="Gene3D" id="1.25.10.10">
    <property type="entry name" value="Leucine-rich Repeat Variant"/>
    <property type="match status" value="1"/>
</dbReference>
<feature type="compositionally biased region" description="Basic and acidic residues" evidence="3">
    <location>
        <begin position="1441"/>
        <end position="1456"/>
    </location>
</feature>
<evidence type="ECO:0000313" key="5">
    <source>
        <dbReference type="WBParaSite" id="PSAMB.scaffold2315size23924.g17328.t2"/>
    </source>
</evidence>
<feature type="region of interest" description="Disordered" evidence="3">
    <location>
        <begin position="642"/>
        <end position="677"/>
    </location>
</feature>
<dbReference type="Proteomes" id="UP000887566">
    <property type="component" value="Unplaced"/>
</dbReference>
<dbReference type="GO" id="GO:0007026">
    <property type="term" value="P:negative regulation of microtubule depolymerization"/>
    <property type="evidence" value="ECO:0007669"/>
    <property type="project" value="TreeGrafter"/>
</dbReference>
<feature type="compositionally biased region" description="Low complexity" evidence="3">
    <location>
        <begin position="1370"/>
        <end position="1431"/>
    </location>
</feature>
<evidence type="ECO:0000256" key="3">
    <source>
        <dbReference type="SAM" id="MobiDB-lite"/>
    </source>
</evidence>
<dbReference type="GO" id="GO:0016342">
    <property type="term" value="C:catenin complex"/>
    <property type="evidence" value="ECO:0007669"/>
    <property type="project" value="TreeGrafter"/>
</dbReference>
<feature type="region of interest" description="Disordered" evidence="3">
    <location>
        <begin position="977"/>
        <end position="1035"/>
    </location>
</feature>
<feature type="compositionally biased region" description="Polar residues" evidence="3">
    <location>
        <begin position="1004"/>
        <end position="1017"/>
    </location>
</feature>
<dbReference type="GO" id="GO:0045295">
    <property type="term" value="F:gamma-catenin binding"/>
    <property type="evidence" value="ECO:0007669"/>
    <property type="project" value="TreeGrafter"/>
</dbReference>
<feature type="region of interest" description="Disordered" evidence="3">
    <location>
        <begin position="1196"/>
        <end position="1220"/>
    </location>
</feature>
<dbReference type="InterPro" id="IPR026818">
    <property type="entry name" value="Apc_fam"/>
</dbReference>
<dbReference type="SUPFAM" id="SSF48371">
    <property type="entry name" value="ARM repeat"/>
    <property type="match status" value="1"/>
</dbReference>